<evidence type="ECO:0000313" key="3">
    <source>
        <dbReference type="EMBL" id="TDD67889.1"/>
    </source>
</evidence>
<dbReference type="Pfam" id="PF08309">
    <property type="entry name" value="LVIVD"/>
    <property type="match status" value="2"/>
</dbReference>
<organism evidence="3 4">
    <name type="scientific">Jiangella aurantiaca</name>
    <dbReference type="NCBI Taxonomy" id="2530373"/>
    <lineage>
        <taxon>Bacteria</taxon>
        <taxon>Bacillati</taxon>
        <taxon>Actinomycetota</taxon>
        <taxon>Actinomycetes</taxon>
        <taxon>Jiangellales</taxon>
        <taxon>Jiangellaceae</taxon>
        <taxon>Jiangella</taxon>
    </lineage>
</organism>
<name>A0A4R5AAB3_9ACTN</name>
<dbReference type="InterPro" id="IPR013211">
    <property type="entry name" value="LVIVD"/>
</dbReference>
<dbReference type="EMBL" id="SMLB01000025">
    <property type="protein sequence ID" value="TDD67889.1"/>
    <property type="molecule type" value="Genomic_DNA"/>
</dbReference>
<evidence type="ECO:0008006" key="5">
    <source>
        <dbReference type="Google" id="ProtNLM"/>
    </source>
</evidence>
<protein>
    <recommendedName>
        <fullName evidence="5">PA domain-containing protein</fullName>
    </recommendedName>
</protein>
<dbReference type="OrthoDB" id="8375at2"/>
<dbReference type="Proteomes" id="UP000295217">
    <property type="component" value="Unassembled WGS sequence"/>
</dbReference>
<sequence length="666" mass="70986">MRGGRRMTHPSRQRRATRAALTCTAALLLVTGFSAASGQGVPAPDGSPDDHAHDQHGPSSGHLPGSVENVELLSSIKLTAHEGDISDVSALQTADGRWFAYVGDWAAHCETGGVHVVDFTDPEKPHRAGFLNSPGFGYVTEGVQALHVETSEFSGDLLVISNEWCRTSPNPANMPGGITLWDITEPTDPQLLVQAFGDFDIHGNRANESHSAIAWNTAAGNAYVAAIDNEEVDDVDLYDITDPRNPVLIAETRLPGVHVDGYGQEKTSHDFDVLQFPDGTWHLMVSDWDAGWIDVEVTDPAVPVIVGDFDYAECDQVVPTACPPEGNAHQGEWNSDASVFVGTDEDLSPFRTPITVLDGPLAGQRIDAGEFGWTKPVATFPDGKVNGPTIFGGYGCPGDPVPPVSALGPLGPDEEAIVMFQRGPVNDPNDPRNACFFSDKVRSGEEAGYDVVIVANHHTGAQGGETPAAFFCGGQGSPVLGTAAGLCVGHEFMHEAFGRTPDYTLPYPLGDPGDLEPDFGDLGPRVSAQAEFDGWGYARVVDTSNPAAPTEIAQITIPETDDPAFATGFGDLAVHEVEVPRGDPNEGGPNVDDDLLAYFAWYSGGFRVVDISDPANPAELGHYIDEDGNNFWGVALATDQNGDRIVLASDRDYGLFIFRYTGPLPE</sequence>
<feature type="signal peptide" evidence="2">
    <location>
        <begin position="1"/>
        <end position="36"/>
    </location>
</feature>
<evidence type="ECO:0000313" key="4">
    <source>
        <dbReference type="Proteomes" id="UP000295217"/>
    </source>
</evidence>
<reference evidence="3 4" key="1">
    <citation type="submission" date="2019-02" db="EMBL/GenBank/DDBJ databases">
        <title>Draft genome sequences of novel Actinobacteria.</title>
        <authorList>
            <person name="Sahin N."/>
            <person name="Ay H."/>
            <person name="Saygin H."/>
        </authorList>
    </citation>
    <scope>NUCLEOTIDE SEQUENCE [LARGE SCALE GENOMIC DNA]</scope>
    <source>
        <strain evidence="3 4">8K307</strain>
    </source>
</reference>
<proteinExistence type="predicted"/>
<keyword evidence="4" id="KW-1185">Reference proteome</keyword>
<keyword evidence="2" id="KW-0732">Signal</keyword>
<accession>A0A4R5AAB3</accession>
<dbReference type="AlphaFoldDB" id="A0A4R5AAB3"/>
<feature type="region of interest" description="Disordered" evidence="1">
    <location>
        <begin position="38"/>
        <end position="66"/>
    </location>
</feature>
<evidence type="ECO:0000256" key="2">
    <source>
        <dbReference type="SAM" id="SignalP"/>
    </source>
</evidence>
<evidence type="ECO:0000256" key="1">
    <source>
        <dbReference type="SAM" id="MobiDB-lite"/>
    </source>
</evidence>
<dbReference type="SUPFAM" id="SSF69322">
    <property type="entry name" value="Tricorn protease domain 2"/>
    <property type="match status" value="1"/>
</dbReference>
<comment type="caution">
    <text evidence="3">The sequence shown here is derived from an EMBL/GenBank/DDBJ whole genome shotgun (WGS) entry which is preliminary data.</text>
</comment>
<dbReference type="Gene3D" id="3.50.30.30">
    <property type="match status" value="1"/>
</dbReference>
<feature type="chain" id="PRO_5039488179" description="PA domain-containing protein" evidence="2">
    <location>
        <begin position="37"/>
        <end position="666"/>
    </location>
</feature>
<gene>
    <name evidence="3" type="ORF">E1262_17945</name>
</gene>